<dbReference type="PANTHER" id="PTHR48098:SF6">
    <property type="entry name" value="FERRI-BACILLIBACTIN ESTERASE BESA"/>
    <property type="match status" value="1"/>
</dbReference>
<keyword evidence="3" id="KW-1185">Reference proteome</keyword>
<evidence type="ECO:0000313" key="3">
    <source>
        <dbReference type="Proteomes" id="UP000651057"/>
    </source>
</evidence>
<evidence type="ECO:0000256" key="1">
    <source>
        <dbReference type="SAM" id="SignalP"/>
    </source>
</evidence>
<dbReference type="InterPro" id="IPR000801">
    <property type="entry name" value="Esterase-like"/>
</dbReference>
<dbReference type="InterPro" id="IPR029058">
    <property type="entry name" value="AB_hydrolase_fold"/>
</dbReference>
<evidence type="ECO:0000313" key="2">
    <source>
        <dbReference type="EMBL" id="MBL0684422.1"/>
    </source>
</evidence>
<accession>A0A936ZS50</accession>
<protein>
    <submittedName>
        <fullName evidence="2">Tetratricopeptide repeat protein</fullName>
    </submittedName>
</protein>
<dbReference type="InterPro" id="IPR011990">
    <property type="entry name" value="TPR-like_helical_dom_sf"/>
</dbReference>
<dbReference type="Pfam" id="PF00756">
    <property type="entry name" value="Esterase"/>
    <property type="match status" value="1"/>
</dbReference>
<name>A0A936ZS50_9FLAO</name>
<reference evidence="2" key="1">
    <citation type="submission" date="2021-01" db="EMBL/GenBank/DDBJ databases">
        <authorList>
            <person name="Zhong Y.L."/>
        </authorList>
    </citation>
    <scope>NUCLEOTIDE SEQUENCE</scope>
    <source>
        <strain evidence="2">KCTC 23302</strain>
    </source>
</reference>
<dbReference type="AlphaFoldDB" id="A0A936ZS50"/>
<dbReference type="Pfam" id="PF13432">
    <property type="entry name" value="TPR_16"/>
    <property type="match status" value="1"/>
</dbReference>
<dbReference type="SUPFAM" id="SSF53474">
    <property type="entry name" value="alpha/beta-Hydrolases"/>
    <property type="match status" value="1"/>
</dbReference>
<proteinExistence type="predicted"/>
<dbReference type="RefSeq" id="WP_201920564.1">
    <property type="nucleotide sequence ID" value="NZ_BAABAX010000003.1"/>
</dbReference>
<dbReference type="SUPFAM" id="SSF48452">
    <property type="entry name" value="TPR-like"/>
    <property type="match status" value="1"/>
</dbReference>
<dbReference type="Gene3D" id="3.40.50.1820">
    <property type="entry name" value="alpha/beta hydrolase"/>
    <property type="match status" value="1"/>
</dbReference>
<dbReference type="Gene3D" id="1.25.40.10">
    <property type="entry name" value="Tetratricopeptide repeat domain"/>
    <property type="match status" value="1"/>
</dbReference>
<feature type="chain" id="PRO_5036934004" evidence="1">
    <location>
        <begin position="22"/>
        <end position="422"/>
    </location>
</feature>
<keyword evidence="1" id="KW-0732">Signal</keyword>
<dbReference type="PANTHER" id="PTHR48098">
    <property type="entry name" value="ENTEROCHELIN ESTERASE-RELATED"/>
    <property type="match status" value="1"/>
</dbReference>
<comment type="caution">
    <text evidence="2">The sequence shown here is derived from an EMBL/GenBank/DDBJ whole genome shotgun (WGS) entry which is preliminary data.</text>
</comment>
<gene>
    <name evidence="2" type="ORF">JJQ60_12915</name>
</gene>
<dbReference type="EMBL" id="JAERQJ010000004">
    <property type="protein sequence ID" value="MBL0684422.1"/>
    <property type="molecule type" value="Genomic_DNA"/>
</dbReference>
<sequence>MKPCTLLWACFIVLLSIKTHAQTKSTPLAYIDQHTLSSNALQQDVALNVYLPDTYNKASDLHTYPLIILLENEFFYQVTGMVKHLSSVSSMPEAIVVSFPNSFEKFYAPKVYTNKSSFWSKSWKQMPFDGDPDVFTKFLKEELFVYLSKHYRTADYRMVIGTSLTATFAMHAFCKTPDLFQAHVAIAAGNILAMGYTPDTTFIEAISESIKANPNRKANLYIACADADIISDPEIGNNAKKLKKQLSALRSENSKLKAETFVNESHYGVVLPAFISAMETFFPKEKWNPDYSVFEKSTQNTLANIDAYYQNLSQEYGYTILPVAERWNSGNSLQAIANRLLRQKRFTESIDVYRRLAAYRPKSPEALSILASALEANNNFKEALAIQQKALKVAKQFDSDHMTHYEEHMAYIESKLAELKDD</sequence>
<dbReference type="InterPro" id="IPR050583">
    <property type="entry name" value="Mycobacterial_A85_antigen"/>
</dbReference>
<organism evidence="2 3">
    <name type="scientific">Aquimarina mytili</name>
    <dbReference type="NCBI Taxonomy" id="874423"/>
    <lineage>
        <taxon>Bacteria</taxon>
        <taxon>Pseudomonadati</taxon>
        <taxon>Bacteroidota</taxon>
        <taxon>Flavobacteriia</taxon>
        <taxon>Flavobacteriales</taxon>
        <taxon>Flavobacteriaceae</taxon>
        <taxon>Aquimarina</taxon>
    </lineage>
</organism>
<dbReference type="Proteomes" id="UP000651057">
    <property type="component" value="Unassembled WGS sequence"/>
</dbReference>
<feature type="signal peptide" evidence="1">
    <location>
        <begin position="1"/>
        <end position="21"/>
    </location>
</feature>